<dbReference type="GO" id="GO:0016853">
    <property type="term" value="F:isomerase activity"/>
    <property type="evidence" value="ECO:0007669"/>
    <property type="project" value="UniProtKB-KW"/>
</dbReference>
<keyword evidence="1" id="KW-0732">Signal</keyword>
<proteinExistence type="predicted"/>
<dbReference type="SUPFAM" id="SSF51658">
    <property type="entry name" value="Xylose isomerase-like"/>
    <property type="match status" value="1"/>
</dbReference>
<sequence>MSNSRRIFIKQIGLVTAGAALLPYLGCAATAQTKKFGIQLYSLKDEFPKGVENVIAQIAKAGYSYVEGYGFSDKNGYFGLSPEKFKDLLDQYNLTSPSSHFDFGGWEKTQNDTILKSYIASAKILKQDYVTIPYINPEIFKSIESSKMFAQKVNRASKIVKDAGLKLAYHNHDIEFFDLNGTNGYDILLQETDPNLVDFEMDLYWMFRANNDPLKYFKDYAGRFTMWHVKDMRKSDKTLNTEVGNGLIDFKPIFEQAKLAGLKYPLVEQENFEINPFESITKSAAVMNKISI</sequence>
<feature type="chain" id="PRO_5046519703" evidence="1">
    <location>
        <begin position="29"/>
        <end position="292"/>
    </location>
</feature>
<evidence type="ECO:0000259" key="2">
    <source>
        <dbReference type="Pfam" id="PF01261"/>
    </source>
</evidence>
<dbReference type="Proteomes" id="UP001597546">
    <property type="component" value="Unassembled WGS sequence"/>
</dbReference>
<keyword evidence="3" id="KW-0413">Isomerase</keyword>
<dbReference type="Gene3D" id="3.20.20.150">
    <property type="entry name" value="Divalent-metal-dependent TIM barrel enzymes"/>
    <property type="match status" value="1"/>
</dbReference>
<dbReference type="InterPro" id="IPR036237">
    <property type="entry name" value="Xyl_isomerase-like_sf"/>
</dbReference>
<protein>
    <submittedName>
        <fullName evidence="3">Sugar phosphate isomerase/epimerase family protein</fullName>
    </submittedName>
</protein>
<comment type="caution">
    <text evidence="3">The sequence shown here is derived from an EMBL/GenBank/DDBJ whole genome shotgun (WGS) entry which is preliminary data.</text>
</comment>
<accession>A0ABW5TY75</accession>
<organism evidence="3 4">
    <name type="scientific">Pedobacter alpinus</name>
    <dbReference type="NCBI Taxonomy" id="1590643"/>
    <lineage>
        <taxon>Bacteria</taxon>
        <taxon>Pseudomonadati</taxon>
        <taxon>Bacteroidota</taxon>
        <taxon>Sphingobacteriia</taxon>
        <taxon>Sphingobacteriales</taxon>
        <taxon>Sphingobacteriaceae</taxon>
        <taxon>Pedobacter</taxon>
    </lineage>
</organism>
<keyword evidence="4" id="KW-1185">Reference proteome</keyword>
<dbReference type="Pfam" id="PF01261">
    <property type="entry name" value="AP_endonuc_2"/>
    <property type="match status" value="1"/>
</dbReference>
<dbReference type="InterPro" id="IPR006311">
    <property type="entry name" value="TAT_signal"/>
</dbReference>
<evidence type="ECO:0000313" key="4">
    <source>
        <dbReference type="Proteomes" id="UP001597546"/>
    </source>
</evidence>
<dbReference type="PANTHER" id="PTHR12110:SF41">
    <property type="entry name" value="INOSOSE DEHYDRATASE"/>
    <property type="match status" value="1"/>
</dbReference>
<gene>
    <name evidence="3" type="ORF">ACFSSE_15510</name>
</gene>
<reference evidence="4" key="1">
    <citation type="journal article" date="2019" name="Int. J. Syst. Evol. Microbiol.">
        <title>The Global Catalogue of Microorganisms (GCM) 10K type strain sequencing project: providing services to taxonomists for standard genome sequencing and annotation.</title>
        <authorList>
            <consortium name="The Broad Institute Genomics Platform"/>
            <consortium name="The Broad Institute Genome Sequencing Center for Infectious Disease"/>
            <person name="Wu L."/>
            <person name="Ma J."/>
        </authorList>
    </citation>
    <scope>NUCLEOTIDE SEQUENCE [LARGE SCALE GENOMIC DNA]</scope>
    <source>
        <strain evidence="4">KCTC 42456</strain>
    </source>
</reference>
<evidence type="ECO:0000256" key="1">
    <source>
        <dbReference type="SAM" id="SignalP"/>
    </source>
</evidence>
<evidence type="ECO:0000313" key="3">
    <source>
        <dbReference type="EMBL" id="MFD2733116.1"/>
    </source>
</evidence>
<dbReference type="PANTHER" id="PTHR12110">
    <property type="entry name" value="HYDROXYPYRUVATE ISOMERASE"/>
    <property type="match status" value="1"/>
</dbReference>
<feature type="signal peptide" evidence="1">
    <location>
        <begin position="1"/>
        <end position="28"/>
    </location>
</feature>
<dbReference type="InterPro" id="IPR013022">
    <property type="entry name" value="Xyl_isomerase-like_TIM-brl"/>
</dbReference>
<dbReference type="InterPro" id="IPR050312">
    <property type="entry name" value="IolE/XylAMocC-like"/>
</dbReference>
<dbReference type="RefSeq" id="WP_379042147.1">
    <property type="nucleotide sequence ID" value="NZ_JBHSKW010000020.1"/>
</dbReference>
<dbReference type="PROSITE" id="PS51318">
    <property type="entry name" value="TAT"/>
    <property type="match status" value="1"/>
</dbReference>
<name>A0ABW5TY75_9SPHI</name>
<feature type="domain" description="Xylose isomerase-like TIM barrel" evidence="2">
    <location>
        <begin position="56"/>
        <end position="284"/>
    </location>
</feature>
<dbReference type="EMBL" id="JBHULV010000052">
    <property type="protein sequence ID" value="MFD2733116.1"/>
    <property type="molecule type" value="Genomic_DNA"/>
</dbReference>